<dbReference type="Gene3D" id="2.30.40.10">
    <property type="entry name" value="Urease, subunit C, domain 1"/>
    <property type="match status" value="1"/>
</dbReference>
<dbReference type="InterPro" id="IPR006680">
    <property type="entry name" value="Amidohydro-rel"/>
</dbReference>
<dbReference type="AlphaFoldDB" id="A0A9E2BJ44"/>
<dbReference type="CDD" id="cd01298">
    <property type="entry name" value="ATZ_TRZ_like"/>
    <property type="match status" value="1"/>
</dbReference>
<dbReference type="PANTHER" id="PTHR43794">
    <property type="entry name" value="AMINOHYDROLASE SSNA-RELATED"/>
    <property type="match status" value="1"/>
</dbReference>
<gene>
    <name evidence="3" type="primary">mtaD_2</name>
    <name evidence="3" type="ORF">DDT42_01713</name>
</gene>
<protein>
    <submittedName>
        <fullName evidence="3">5-methylthioadenosine/S-adenosylhomocysteine deaminase</fullName>
        <ecNumber evidence="3">3.5.4.28</ecNumber>
    </submittedName>
</protein>
<dbReference type="SUPFAM" id="SSF51338">
    <property type="entry name" value="Composite domain of metallo-dependent hydrolases"/>
    <property type="match status" value="1"/>
</dbReference>
<dbReference type="Proteomes" id="UP000811545">
    <property type="component" value="Unassembled WGS sequence"/>
</dbReference>
<dbReference type="Pfam" id="PF01979">
    <property type="entry name" value="Amidohydro_1"/>
    <property type="match status" value="1"/>
</dbReference>
<comment type="caution">
    <text evidence="3">The sequence shown here is derived from an EMBL/GenBank/DDBJ whole genome shotgun (WGS) entry which is preliminary data.</text>
</comment>
<evidence type="ECO:0000313" key="4">
    <source>
        <dbReference type="Proteomes" id="UP000811545"/>
    </source>
</evidence>
<dbReference type="InterPro" id="IPR050287">
    <property type="entry name" value="MTA/SAH_deaminase"/>
</dbReference>
<dbReference type="Gene3D" id="3.20.20.140">
    <property type="entry name" value="Metal-dependent hydrolases"/>
    <property type="match status" value="1"/>
</dbReference>
<sequence length="431" mass="48250">MIIKGTTILNYHNLTVEENRDLLIEDEKIKNIGNNLQEKGEIIDGRNFYCVPGLVNTHSHVAMTLLRGAAEDVNIDEWFNQYIWIYEKNLTPDDVYFGSLLGAAEMLQSGVTMVADHYFYMDRAFDAYKEIGIRANLGWAVFGFGEDSQEKFKRALEFTNKYLGKEKRIDISLAPHSPYLCPDEFLQKNVEVSKTLGIPLHIHVSEEHNQLERSLKIRGITPIEVLDKTGVLQKGTILAHAYYATDTDFDLIKTSGSGVAHCPKTYMKFGDNKNFLPRALRKEINLGLGCDGPCSNNTINIYEAARDAALLAKLSERNASNAKISELLPLLSGGGAKVLGLTNYGEIREGNIADLVLIKKNTPNMVPVNNIFANILYSLDRADVDTVIVDGRKVVEGGKIISIDMEEVIREINTRSARMTIRDSNLPMQNY</sequence>
<keyword evidence="1 3" id="KW-0378">Hydrolase</keyword>
<evidence type="ECO:0000256" key="1">
    <source>
        <dbReference type="ARBA" id="ARBA00022801"/>
    </source>
</evidence>
<name>A0A9E2BJ44_PSYF1</name>
<dbReference type="PANTHER" id="PTHR43794:SF11">
    <property type="entry name" value="AMIDOHYDROLASE-RELATED DOMAIN-CONTAINING PROTEIN"/>
    <property type="match status" value="1"/>
</dbReference>
<dbReference type="EMBL" id="QLTW01000191">
    <property type="protein sequence ID" value="MBT9145836.1"/>
    <property type="molecule type" value="Genomic_DNA"/>
</dbReference>
<organism evidence="3 4">
    <name type="scientific">Psychracetigena formicireducens</name>
    <dbReference type="NCBI Taxonomy" id="2986056"/>
    <lineage>
        <taxon>Bacteria</taxon>
        <taxon>Bacillati</taxon>
        <taxon>Candidatus Lithacetigenota</taxon>
        <taxon>Candidatus Psychracetigena</taxon>
    </lineage>
</organism>
<dbReference type="InterPro" id="IPR011059">
    <property type="entry name" value="Metal-dep_hydrolase_composite"/>
</dbReference>
<dbReference type="EC" id="3.5.4.28" evidence="3"/>
<evidence type="ECO:0000313" key="3">
    <source>
        <dbReference type="EMBL" id="MBT9145836.1"/>
    </source>
</evidence>
<proteinExistence type="predicted"/>
<dbReference type="GO" id="GO:0050270">
    <property type="term" value="F:S-adenosylhomocysteine deaminase activity"/>
    <property type="evidence" value="ECO:0007669"/>
    <property type="project" value="UniProtKB-EC"/>
</dbReference>
<accession>A0A9E2BJ44</accession>
<reference evidence="3 4" key="1">
    <citation type="journal article" date="2021" name="bioRxiv">
        <title>Unique metabolic strategies in Hadean analogues reveal hints for primordial physiology.</title>
        <authorList>
            <person name="Nobu M.K."/>
            <person name="Nakai R."/>
            <person name="Tamazawa S."/>
            <person name="Mori H."/>
            <person name="Toyoda A."/>
            <person name="Ijiri A."/>
            <person name="Suzuki S."/>
            <person name="Kurokawa K."/>
            <person name="Kamagata Y."/>
            <person name="Tamaki H."/>
        </authorList>
    </citation>
    <scope>NUCLEOTIDE SEQUENCE [LARGE SCALE GENOMIC DNA]</scope>
    <source>
        <strain evidence="3">BS525</strain>
    </source>
</reference>
<evidence type="ECO:0000259" key="2">
    <source>
        <dbReference type="Pfam" id="PF01979"/>
    </source>
</evidence>
<feature type="domain" description="Amidohydrolase-related" evidence="2">
    <location>
        <begin position="51"/>
        <end position="394"/>
    </location>
</feature>
<dbReference type="SUPFAM" id="SSF51556">
    <property type="entry name" value="Metallo-dependent hydrolases"/>
    <property type="match status" value="1"/>
</dbReference>
<dbReference type="InterPro" id="IPR032466">
    <property type="entry name" value="Metal_Hydrolase"/>
</dbReference>